<gene>
    <name evidence="2" type="ORF">B0T25DRAFT_590895</name>
</gene>
<evidence type="ECO:0000256" key="1">
    <source>
        <dbReference type="SAM" id="MobiDB-lite"/>
    </source>
</evidence>
<keyword evidence="3" id="KW-1185">Reference proteome</keyword>
<dbReference type="Proteomes" id="UP001275084">
    <property type="component" value="Unassembled WGS sequence"/>
</dbReference>
<evidence type="ECO:0000313" key="2">
    <source>
        <dbReference type="EMBL" id="KAK3353271.1"/>
    </source>
</evidence>
<evidence type="ECO:0000313" key="3">
    <source>
        <dbReference type="Proteomes" id="UP001275084"/>
    </source>
</evidence>
<sequence>MPSPSSPSSPADSAAATVEDAANMEPSQHPENGKVPVVDAKADETKKKKKKRGGAKRATGFEEYYCDPPMTPAEYDEEKNILYPPHRLFDARIEECIQRFRARRRMTNVQDTLFSRYLNLGGVDCSQRQFQGTRGIKKEDMKGLSQGEVRDMIADDVIQRGASDNPRFYNPNRPEHWDVDFAGVAAGFLSVNLIDYFGGGLDNFCLGAEVVSNFLKYIYRHDVCPEYSEDIGAALKICDKAQAEMAAISKLEMLLPGYFSAASGVLFCQGNDELHKLDSEWSFDQQKPLDKDMARTIFGVHVALLFDRDQSHGISNAMRKNELAIVETSEQAIEICKIIFPDKQLRAKYKSVIKHLDTKHLDIKVEIEACGSLVVRPTVIINGWDNPTVNADEERTAEESEVFFMEESMLKLLEVGMKLKVVVCALNTNLKFIKSVNHIYPSFYTFLPQELMFHYKEPLKDNRPAPSVYDADDDGENENERILDGIPDDGIEE</sequence>
<protein>
    <submittedName>
        <fullName evidence="2">Argonaute complex, subunit Arb1</fullName>
    </submittedName>
</protein>
<dbReference type="GO" id="GO:0031047">
    <property type="term" value="P:regulatory ncRNA-mediated gene silencing"/>
    <property type="evidence" value="ECO:0007669"/>
    <property type="project" value="InterPro"/>
</dbReference>
<comment type="caution">
    <text evidence="2">The sequence shown here is derived from an EMBL/GenBank/DDBJ whole genome shotgun (WGS) entry which is preliminary data.</text>
</comment>
<feature type="compositionally biased region" description="Low complexity" evidence="1">
    <location>
        <begin position="8"/>
        <end position="21"/>
    </location>
</feature>
<reference evidence="2" key="2">
    <citation type="submission" date="2023-06" db="EMBL/GenBank/DDBJ databases">
        <authorList>
            <consortium name="Lawrence Berkeley National Laboratory"/>
            <person name="Haridas S."/>
            <person name="Hensen N."/>
            <person name="Bonometti L."/>
            <person name="Westerberg I."/>
            <person name="Brannstrom I.O."/>
            <person name="Guillou S."/>
            <person name="Cros-Aarteil S."/>
            <person name="Calhoun S."/>
            <person name="Kuo A."/>
            <person name="Mondo S."/>
            <person name="Pangilinan J."/>
            <person name="Riley R."/>
            <person name="Labutti K."/>
            <person name="Andreopoulos B."/>
            <person name="Lipzen A."/>
            <person name="Chen C."/>
            <person name="Yanf M."/>
            <person name="Daum C."/>
            <person name="Ng V."/>
            <person name="Clum A."/>
            <person name="Steindorff A."/>
            <person name="Ohm R."/>
            <person name="Martin F."/>
            <person name="Silar P."/>
            <person name="Natvig D."/>
            <person name="Lalanne C."/>
            <person name="Gautier V."/>
            <person name="Ament-Velasquez S.L."/>
            <person name="Kruys A."/>
            <person name="Hutchinson M.I."/>
            <person name="Powell A.J."/>
            <person name="Barry K."/>
            <person name="Miller A.N."/>
            <person name="Grigoriev I.V."/>
            <person name="Debuchy R."/>
            <person name="Gladieux P."/>
            <person name="Thoren M.H."/>
            <person name="Johannesson H."/>
        </authorList>
    </citation>
    <scope>NUCLEOTIDE SEQUENCE</scope>
    <source>
        <strain evidence="2">CBS 955.72</strain>
    </source>
</reference>
<dbReference type="AlphaFoldDB" id="A0AAJ0ME97"/>
<feature type="region of interest" description="Disordered" evidence="1">
    <location>
        <begin position="461"/>
        <end position="493"/>
    </location>
</feature>
<dbReference type="GO" id="GO:0033167">
    <property type="term" value="C:ARC complex"/>
    <property type="evidence" value="ECO:0007669"/>
    <property type="project" value="InterPro"/>
</dbReference>
<organism evidence="2 3">
    <name type="scientific">Lasiosphaeria hispida</name>
    <dbReference type="NCBI Taxonomy" id="260671"/>
    <lineage>
        <taxon>Eukaryota</taxon>
        <taxon>Fungi</taxon>
        <taxon>Dikarya</taxon>
        <taxon>Ascomycota</taxon>
        <taxon>Pezizomycotina</taxon>
        <taxon>Sordariomycetes</taxon>
        <taxon>Sordariomycetidae</taxon>
        <taxon>Sordariales</taxon>
        <taxon>Lasiosphaeriaceae</taxon>
        <taxon>Lasiosphaeria</taxon>
    </lineage>
</organism>
<proteinExistence type="predicted"/>
<feature type="region of interest" description="Disordered" evidence="1">
    <location>
        <begin position="1"/>
        <end position="54"/>
    </location>
</feature>
<name>A0AAJ0ME97_9PEZI</name>
<reference evidence="2" key="1">
    <citation type="journal article" date="2023" name="Mol. Phylogenet. Evol.">
        <title>Genome-scale phylogeny and comparative genomics of the fungal order Sordariales.</title>
        <authorList>
            <person name="Hensen N."/>
            <person name="Bonometti L."/>
            <person name="Westerberg I."/>
            <person name="Brannstrom I.O."/>
            <person name="Guillou S."/>
            <person name="Cros-Aarteil S."/>
            <person name="Calhoun S."/>
            <person name="Haridas S."/>
            <person name="Kuo A."/>
            <person name="Mondo S."/>
            <person name="Pangilinan J."/>
            <person name="Riley R."/>
            <person name="LaButti K."/>
            <person name="Andreopoulos B."/>
            <person name="Lipzen A."/>
            <person name="Chen C."/>
            <person name="Yan M."/>
            <person name="Daum C."/>
            <person name="Ng V."/>
            <person name="Clum A."/>
            <person name="Steindorff A."/>
            <person name="Ohm R.A."/>
            <person name="Martin F."/>
            <person name="Silar P."/>
            <person name="Natvig D.O."/>
            <person name="Lalanne C."/>
            <person name="Gautier V."/>
            <person name="Ament-Velasquez S.L."/>
            <person name="Kruys A."/>
            <person name="Hutchinson M.I."/>
            <person name="Powell A.J."/>
            <person name="Barry K."/>
            <person name="Miller A.N."/>
            <person name="Grigoriev I.V."/>
            <person name="Debuchy R."/>
            <person name="Gladieux P."/>
            <person name="Hiltunen Thoren M."/>
            <person name="Johannesson H."/>
        </authorList>
    </citation>
    <scope>NUCLEOTIDE SEQUENCE</scope>
    <source>
        <strain evidence="2">CBS 955.72</strain>
    </source>
</reference>
<dbReference type="InterPro" id="IPR018606">
    <property type="entry name" value="Arb1"/>
</dbReference>
<accession>A0AAJ0ME97</accession>
<dbReference type="EMBL" id="JAUIQD010000004">
    <property type="protein sequence ID" value="KAK3353271.1"/>
    <property type="molecule type" value="Genomic_DNA"/>
</dbReference>
<dbReference type="Pfam" id="PF09692">
    <property type="entry name" value="Arb1"/>
    <property type="match status" value="1"/>
</dbReference>